<keyword evidence="4" id="KW-0378">Hydrolase</keyword>
<evidence type="ECO:0000256" key="6">
    <source>
        <dbReference type="ARBA" id="ARBA00023277"/>
    </source>
</evidence>
<evidence type="ECO:0000256" key="4">
    <source>
        <dbReference type="ARBA" id="ARBA00022801"/>
    </source>
</evidence>
<dbReference type="PANTHER" id="PTHR20854">
    <property type="entry name" value="INOSITOL MONOPHOSPHATASE"/>
    <property type="match status" value="1"/>
</dbReference>
<sequence>MGVVGMKKSDIYYWRSIALKMAEQVQKAIAPLVGKEEAGEIIKMGVDGTPTKLIDLVAEDETINVLENTGRPVTLISEEIGYLKIGEGDSEPQIIFVVDPLDGTTNAIKNIPFYGISIAIAEYHSSDVLPSLNDVKMGFVKNFATDDIYEAMRGHGAYLNDERIKPSGQESLEESSMGAFIYGTKFPKIDNICRIIRRMRILGSVALELSYVANGAYDAFMDLRGNLRVVDIAASKLIVEEAGGIVTTERGDPLNGLLNVKERTSLIAAGNRQLHQEIMKALEVI</sequence>
<evidence type="ECO:0000256" key="2">
    <source>
        <dbReference type="ARBA" id="ARBA00013093"/>
    </source>
</evidence>
<dbReference type="PANTHER" id="PTHR20854:SF4">
    <property type="entry name" value="INOSITOL-1-MONOPHOSPHATASE-RELATED"/>
    <property type="match status" value="1"/>
</dbReference>
<evidence type="ECO:0000313" key="9">
    <source>
        <dbReference type="Proteomes" id="UP000831817"/>
    </source>
</evidence>
<name>A0ABN6PET0_9EURY</name>
<accession>A0ABN6PET0</accession>
<dbReference type="PRINTS" id="PR00377">
    <property type="entry name" value="IMPHPHTASES"/>
</dbReference>
<dbReference type="InterPro" id="IPR000760">
    <property type="entry name" value="Inositol_monophosphatase-like"/>
</dbReference>
<keyword evidence="3" id="KW-0479">Metal-binding</keyword>
<evidence type="ECO:0000256" key="7">
    <source>
        <dbReference type="ARBA" id="ARBA00038103"/>
    </source>
</evidence>
<dbReference type="EC" id="3.1.3.11" evidence="2"/>
<keyword evidence="5" id="KW-0460">Magnesium</keyword>
<evidence type="ECO:0000313" key="8">
    <source>
        <dbReference type="EMBL" id="BDH79131.1"/>
    </source>
</evidence>
<gene>
    <name evidence="8" type="ORF">MTTB_05100</name>
</gene>
<comment type="catalytic activity">
    <reaction evidence="1">
        <text>beta-D-fructose 1,6-bisphosphate + H2O = beta-D-fructose 6-phosphate + phosphate</text>
        <dbReference type="Rhea" id="RHEA:11064"/>
        <dbReference type="ChEBI" id="CHEBI:15377"/>
        <dbReference type="ChEBI" id="CHEBI:32966"/>
        <dbReference type="ChEBI" id="CHEBI:43474"/>
        <dbReference type="ChEBI" id="CHEBI:57634"/>
        <dbReference type="EC" id="3.1.3.11"/>
    </reaction>
</comment>
<comment type="similarity">
    <text evidence="7">Belongs to the inositol monophosphatase superfamily. FBPase class 4 family.</text>
</comment>
<dbReference type="InterPro" id="IPR020550">
    <property type="entry name" value="Inositol_monophosphatase_CS"/>
</dbReference>
<dbReference type="PROSITE" id="PS00629">
    <property type="entry name" value="IMP_1"/>
    <property type="match status" value="1"/>
</dbReference>
<keyword evidence="6" id="KW-0119">Carbohydrate metabolism</keyword>
<evidence type="ECO:0000256" key="5">
    <source>
        <dbReference type="ARBA" id="ARBA00022842"/>
    </source>
</evidence>
<organism evidence="8 9">
    <name type="scientific">Methanothermobacter tenebrarum</name>
    <dbReference type="NCBI Taxonomy" id="680118"/>
    <lineage>
        <taxon>Archaea</taxon>
        <taxon>Methanobacteriati</taxon>
        <taxon>Methanobacteriota</taxon>
        <taxon>Methanomada group</taxon>
        <taxon>Methanobacteria</taxon>
        <taxon>Methanobacteriales</taxon>
        <taxon>Methanobacteriaceae</taxon>
        <taxon>Methanothermobacter</taxon>
    </lineage>
</organism>
<dbReference type="NCBIfam" id="NF009321">
    <property type="entry name" value="PRK12676.1"/>
    <property type="match status" value="1"/>
</dbReference>
<dbReference type="Proteomes" id="UP000831817">
    <property type="component" value="Chromosome"/>
</dbReference>
<reference evidence="8 9" key="1">
    <citation type="submission" date="2022-04" db="EMBL/GenBank/DDBJ databases">
        <title>Complete genome of Methanothermobacter tenebrarum strain RMAS.</title>
        <authorList>
            <person name="Nakamura K."/>
            <person name="Oshima K."/>
            <person name="Hattori M."/>
            <person name="Kamagata Y."/>
            <person name="Takamizawa K."/>
        </authorList>
    </citation>
    <scope>NUCLEOTIDE SEQUENCE [LARGE SCALE GENOMIC DNA]</scope>
    <source>
        <strain evidence="8 9">RMAS</strain>
    </source>
</reference>
<dbReference type="SUPFAM" id="SSF56655">
    <property type="entry name" value="Carbohydrate phosphatase"/>
    <property type="match status" value="1"/>
</dbReference>
<dbReference type="Gene3D" id="3.40.190.80">
    <property type="match status" value="1"/>
</dbReference>
<dbReference type="EMBL" id="AP025698">
    <property type="protein sequence ID" value="BDH79131.1"/>
    <property type="molecule type" value="Genomic_DNA"/>
</dbReference>
<dbReference type="Gene3D" id="3.30.540.10">
    <property type="entry name" value="Fructose-1,6-Bisphosphatase, subunit A, domain 1"/>
    <property type="match status" value="1"/>
</dbReference>
<dbReference type="InterPro" id="IPR020583">
    <property type="entry name" value="Inositol_monoP_metal-BS"/>
</dbReference>
<evidence type="ECO:0000256" key="1">
    <source>
        <dbReference type="ARBA" id="ARBA00001273"/>
    </source>
</evidence>
<dbReference type="PROSITE" id="PS00630">
    <property type="entry name" value="IMP_2"/>
    <property type="match status" value="1"/>
</dbReference>
<dbReference type="Pfam" id="PF00459">
    <property type="entry name" value="Inositol_P"/>
    <property type="match status" value="1"/>
</dbReference>
<protein>
    <recommendedName>
        <fullName evidence="2">fructose-bisphosphatase</fullName>
        <ecNumber evidence="2">3.1.3.11</ecNumber>
    </recommendedName>
</protein>
<proteinExistence type="inferred from homology"/>
<evidence type="ECO:0000256" key="3">
    <source>
        <dbReference type="ARBA" id="ARBA00022723"/>
    </source>
</evidence>
<keyword evidence="9" id="KW-1185">Reference proteome</keyword>